<reference evidence="2 3" key="1">
    <citation type="submission" date="2020-08" db="EMBL/GenBank/DDBJ databases">
        <title>Genemic of Streptomyces polyaspartic.</title>
        <authorList>
            <person name="Liu W."/>
        </authorList>
    </citation>
    <scope>NUCLEOTIDE SEQUENCE [LARGE SCALE GENOMIC DNA]</scope>
    <source>
        <strain evidence="2 3">TRM66268-LWL</strain>
    </source>
</reference>
<dbReference type="RefSeq" id="WP_187812705.1">
    <property type="nucleotide sequence ID" value="NZ_JACTVJ010000004.1"/>
</dbReference>
<comment type="caution">
    <text evidence="2">The sequence shown here is derived from an EMBL/GenBank/DDBJ whole genome shotgun (WGS) entry which is preliminary data.</text>
</comment>
<keyword evidence="1" id="KW-1133">Transmembrane helix</keyword>
<organism evidence="2 3">
    <name type="scientific">Streptomyces polyasparticus</name>
    <dbReference type="NCBI Taxonomy" id="2767826"/>
    <lineage>
        <taxon>Bacteria</taxon>
        <taxon>Bacillati</taxon>
        <taxon>Actinomycetota</taxon>
        <taxon>Actinomycetes</taxon>
        <taxon>Kitasatosporales</taxon>
        <taxon>Streptomycetaceae</taxon>
        <taxon>Streptomyces</taxon>
    </lineage>
</organism>
<dbReference type="Proteomes" id="UP000642284">
    <property type="component" value="Unassembled WGS sequence"/>
</dbReference>
<evidence type="ECO:0000313" key="2">
    <source>
        <dbReference type="EMBL" id="MBC9712234.1"/>
    </source>
</evidence>
<name>A0ABR7SAQ2_9ACTN</name>
<sequence>MADEMTPIEKAEAELSSIAASSYGPSYVTASALYVIALLKLAEAKKDAK</sequence>
<dbReference type="EMBL" id="JACTVJ010000004">
    <property type="protein sequence ID" value="MBC9712234.1"/>
    <property type="molecule type" value="Genomic_DNA"/>
</dbReference>
<evidence type="ECO:0000256" key="1">
    <source>
        <dbReference type="SAM" id="Phobius"/>
    </source>
</evidence>
<keyword evidence="3" id="KW-1185">Reference proteome</keyword>
<proteinExistence type="predicted"/>
<protein>
    <submittedName>
        <fullName evidence="2">Uncharacterized protein</fullName>
    </submittedName>
</protein>
<keyword evidence="1" id="KW-0812">Transmembrane</keyword>
<keyword evidence="1" id="KW-0472">Membrane</keyword>
<accession>A0ABR7SAQ2</accession>
<feature type="transmembrane region" description="Helical" evidence="1">
    <location>
        <begin position="24"/>
        <end position="42"/>
    </location>
</feature>
<evidence type="ECO:0000313" key="3">
    <source>
        <dbReference type="Proteomes" id="UP000642284"/>
    </source>
</evidence>
<gene>
    <name evidence="2" type="ORF">H9Y04_06565</name>
</gene>